<gene>
    <name evidence="2" type="ORF">I79_002950</name>
</gene>
<reference evidence="3" key="1">
    <citation type="journal article" date="2011" name="Nat. Biotechnol.">
        <title>The genomic sequence of the Chinese hamster ovary (CHO)-K1 cell line.</title>
        <authorList>
            <person name="Xu X."/>
            <person name="Nagarajan H."/>
            <person name="Lewis N.E."/>
            <person name="Pan S."/>
            <person name="Cai Z."/>
            <person name="Liu X."/>
            <person name="Chen W."/>
            <person name="Xie M."/>
            <person name="Wang W."/>
            <person name="Hammond S."/>
            <person name="Andersen M.R."/>
            <person name="Neff N."/>
            <person name="Passarelli B."/>
            <person name="Koh W."/>
            <person name="Fan H.C."/>
            <person name="Wang J."/>
            <person name="Gui Y."/>
            <person name="Lee K.H."/>
            <person name="Betenbaugh M.J."/>
            <person name="Quake S.R."/>
            <person name="Famili I."/>
            <person name="Palsson B.O."/>
            <person name="Wang J."/>
        </authorList>
    </citation>
    <scope>NUCLEOTIDE SEQUENCE [LARGE SCALE GENOMIC DNA]</scope>
    <source>
        <strain evidence="3">CHO K1 cell line</strain>
    </source>
</reference>
<sequence length="103" mass="11592">MGWDPLLKPAGISPSEDVAKEQHKKREKAKRRTLLDLQDLQICFCLGRCSSSLDSKYRPRQVLSPLGGAPVEKHSLFHPLLEFGQVCGSSFDFLAYRKSSLFV</sequence>
<accession>G3GYP5</accession>
<dbReference type="AlphaFoldDB" id="G3GYP5"/>
<dbReference type="InParanoid" id="G3GYP5"/>
<dbReference type="EMBL" id="JH000068">
    <property type="protein sequence ID" value="EGV94588.1"/>
    <property type="molecule type" value="Genomic_DNA"/>
</dbReference>
<feature type="region of interest" description="Disordered" evidence="1">
    <location>
        <begin position="1"/>
        <end position="25"/>
    </location>
</feature>
<evidence type="ECO:0000313" key="2">
    <source>
        <dbReference type="EMBL" id="EGV94588.1"/>
    </source>
</evidence>
<evidence type="ECO:0000313" key="3">
    <source>
        <dbReference type="Proteomes" id="UP000001075"/>
    </source>
</evidence>
<proteinExistence type="predicted"/>
<evidence type="ECO:0000256" key="1">
    <source>
        <dbReference type="SAM" id="MobiDB-lite"/>
    </source>
</evidence>
<organism evidence="2 3">
    <name type="scientific">Cricetulus griseus</name>
    <name type="common">Chinese hamster</name>
    <name type="synonym">Cricetulus barabensis griseus</name>
    <dbReference type="NCBI Taxonomy" id="10029"/>
    <lineage>
        <taxon>Eukaryota</taxon>
        <taxon>Metazoa</taxon>
        <taxon>Chordata</taxon>
        <taxon>Craniata</taxon>
        <taxon>Vertebrata</taxon>
        <taxon>Euteleostomi</taxon>
        <taxon>Mammalia</taxon>
        <taxon>Eutheria</taxon>
        <taxon>Euarchontoglires</taxon>
        <taxon>Glires</taxon>
        <taxon>Rodentia</taxon>
        <taxon>Myomorpha</taxon>
        <taxon>Muroidea</taxon>
        <taxon>Cricetidae</taxon>
        <taxon>Cricetinae</taxon>
        <taxon>Cricetulus</taxon>
    </lineage>
</organism>
<name>G3GYP5_CRIGR</name>
<protein>
    <submittedName>
        <fullName evidence="2">Uncharacterized protein</fullName>
    </submittedName>
</protein>
<dbReference type="Proteomes" id="UP000001075">
    <property type="component" value="Unassembled WGS sequence"/>
</dbReference>